<dbReference type="Proteomes" id="UP001274321">
    <property type="component" value="Unassembled WGS sequence"/>
</dbReference>
<keyword evidence="2" id="KW-1185">Reference proteome</keyword>
<comment type="caution">
    <text evidence="1">The sequence shown here is derived from an EMBL/GenBank/DDBJ whole genome shotgun (WGS) entry which is preliminary data.</text>
</comment>
<dbReference type="InterPro" id="IPR019600">
    <property type="entry name" value="Hemin_uptake_protein_HemP"/>
</dbReference>
<dbReference type="EMBL" id="JAXAFJ010000001">
    <property type="protein sequence ID" value="MDX6804763.1"/>
    <property type="molecule type" value="Genomic_DNA"/>
</dbReference>
<protein>
    <submittedName>
        <fullName evidence="1">Hemin uptake protein HemP</fullName>
    </submittedName>
</protein>
<sequence>MNKMPGIHDVDESAVVDRIDPIQRPDGSPIRVFDTRELFKTDSEIGIVHNDSLYRLRITRGGKLILNK</sequence>
<reference evidence="1 2" key="1">
    <citation type="submission" date="2023-11" db="EMBL/GenBank/DDBJ databases">
        <authorList>
            <person name="Bao R."/>
        </authorList>
    </citation>
    <scope>NUCLEOTIDE SEQUENCE [LARGE SCALE GENOMIC DNA]</scope>
    <source>
        <strain evidence="1 2">PJ23</strain>
    </source>
</reference>
<evidence type="ECO:0000313" key="2">
    <source>
        <dbReference type="Proteomes" id="UP001274321"/>
    </source>
</evidence>
<dbReference type="Gene3D" id="2.10.70.10">
    <property type="entry name" value="Complement Module, domain 1"/>
    <property type="match status" value="1"/>
</dbReference>
<dbReference type="Pfam" id="PF10636">
    <property type="entry name" value="hemP"/>
    <property type="match status" value="1"/>
</dbReference>
<proteinExistence type="predicted"/>
<gene>
    <name evidence="1" type="ORF">SCD90_01690</name>
</gene>
<name>A0ABU4RKM7_9HYPH</name>
<organism evidence="1 2">
    <name type="scientific">Terrihabitans rhizophilus</name>
    <dbReference type="NCBI Taxonomy" id="3092662"/>
    <lineage>
        <taxon>Bacteria</taxon>
        <taxon>Pseudomonadati</taxon>
        <taxon>Pseudomonadota</taxon>
        <taxon>Alphaproteobacteria</taxon>
        <taxon>Hyphomicrobiales</taxon>
        <taxon>Terrihabitans</taxon>
    </lineage>
</organism>
<dbReference type="RefSeq" id="WP_319842880.1">
    <property type="nucleotide sequence ID" value="NZ_JAXAFJ010000001.1"/>
</dbReference>
<accession>A0ABU4RKM7</accession>
<evidence type="ECO:0000313" key="1">
    <source>
        <dbReference type="EMBL" id="MDX6804763.1"/>
    </source>
</evidence>